<dbReference type="RefSeq" id="WP_379992503.1">
    <property type="nucleotide sequence ID" value="NZ_JBHSRU010000011.1"/>
</dbReference>
<evidence type="ECO:0000313" key="3">
    <source>
        <dbReference type="Proteomes" id="UP000634134"/>
    </source>
</evidence>
<proteinExistence type="predicted"/>
<organism evidence="2 3">
    <name type="scientific">Dyadobacter subterraneus</name>
    <dbReference type="NCBI Taxonomy" id="2773304"/>
    <lineage>
        <taxon>Bacteria</taxon>
        <taxon>Pseudomonadati</taxon>
        <taxon>Bacteroidota</taxon>
        <taxon>Cytophagia</taxon>
        <taxon>Cytophagales</taxon>
        <taxon>Spirosomataceae</taxon>
        <taxon>Dyadobacter</taxon>
    </lineage>
</organism>
<keyword evidence="1" id="KW-1133">Transmembrane helix</keyword>
<dbReference type="InterPro" id="IPR036927">
    <property type="entry name" value="Cyt_c_oxase-like_su1_sf"/>
</dbReference>
<accession>A0ABR9WA12</accession>
<protein>
    <submittedName>
        <fullName evidence="2">Uncharacterized protein</fullName>
    </submittedName>
</protein>
<gene>
    <name evidence="2" type="ORF">IEE83_10370</name>
</gene>
<keyword evidence="3" id="KW-1185">Reference proteome</keyword>
<evidence type="ECO:0000256" key="1">
    <source>
        <dbReference type="SAM" id="Phobius"/>
    </source>
</evidence>
<name>A0ABR9WA12_9BACT</name>
<sequence>MKEQNMIKPQTLFIATAFLVSLANFLFLKSEIDIQLYDTYYVISQQFFAQLLSLICIACFTLYFIYARFIVPLQNPLGYIHYILTVIPVLILVLKPSDDMQTMTLIAIIAAGLLVLGQIFMIVNIVRTRRSETED</sequence>
<feature type="transmembrane region" description="Helical" evidence="1">
    <location>
        <begin position="12"/>
        <end position="28"/>
    </location>
</feature>
<dbReference type="Gene3D" id="1.20.210.10">
    <property type="entry name" value="Cytochrome c oxidase-like, subunit I domain"/>
    <property type="match status" value="1"/>
</dbReference>
<feature type="transmembrane region" description="Helical" evidence="1">
    <location>
        <begin position="48"/>
        <end position="67"/>
    </location>
</feature>
<keyword evidence="1" id="KW-0812">Transmembrane</keyword>
<keyword evidence="1" id="KW-0472">Membrane</keyword>
<feature type="transmembrane region" description="Helical" evidence="1">
    <location>
        <begin position="103"/>
        <end position="126"/>
    </location>
</feature>
<dbReference type="Proteomes" id="UP000634134">
    <property type="component" value="Unassembled WGS sequence"/>
</dbReference>
<evidence type="ECO:0000313" key="2">
    <source>
        <dbReference type="EMBL" id="MBE9462287.1"/>
    </source>
</evidence>
<feature type="transmembrane region" description="Helical" evidence="1">
    <location>
        <begin position="79"/>
        <end position="97"/>
    </location>
</feature>
<reference evidence="3" key="1">
    <citation type="submission" date="2023-07" db="EMBL/GenBank/DDBJ databases">
        <title>Dyadobacter sp. nov 'subterranea' isolated from contaminted grondwater.</title>
        <authorList>
            <person name="Szabo I."/>
            <person name="Al-Omari J."/>
            <person name="Szerdahelyi S.G."/>
            <person name="Rado J."/>
        </authorList>
    </citation>
    <scope>NUCLEOTIDE SEQUENCE [LARGE SCALE GENOMIC DNA]</scope>
    <source>
        <strain evidence="3">UP-52</strain>
    </source>
</reference>
<dbReference type="EMBL" id="JACYGY010000001">
    <property type="protein sequence ID" value="MBE9462287.1"/>
    <property type="molecule type" value="Genomic_DNA"/>
</dbReference>
<comment type="caution">
    <text evidence="2">The sequence shown here is derived from an EMBL/GenBank/DDBJ whole genome shotgun (WGS) entry which is preliminary data.</text>
</comment>